<gene>
    <name evidence="13" type="ORF">ACA1_036960</name>
</gene>
<keyword evidence="4" id="KW-0819">tRNA processing</keyword>
<sequence length="1309" mass="147438">MRNLVVLQELRSRLPAHGGDASLEKLAVDPYLGIIYVITKDKHVIGLAPFSNEVTFTVDVSDVIPPSSVIVAAQFVPDLGSVCYATATGELVVFNAECVGFIDSEIRGMSWSPDYELMILVTGNRTILSMTQEWEIVTEVPLQDEPQAQTKADDEGAQSNLPSLSWRGDGNYFAVNSLDADGERRLRVFDRSLVLDSVSAATSNLEEYTCWRPSGSSIGCSQQKPNKHDIIFFERNGLRLDRMDFTLRDEAKVIAMQWNSNSDILAVGLQLLGSSKDQKKATTVVQLYSFSNYHWYMKQEFKYHDWELADLLWDPENPMNLTVICRSGHLMRYHLCWDPTISDGNALTNESVAAVVDGASVLLTPFKRVVLPPPMYSTKLDCPANVSSVSFAPRSYDIGVLLADNTVALWAPFDTTSQRPPFKTAPGLRAVLALTHENEEKTGISALSGLRQLHWIDANTLLVVESVTGGTIVDYVVQVQFEVKEGKAEVTKSHRTPVDGRLVRLFHNKDTERVFVEVDDGSVLEYIADAEMPILEDQVFQFKGPGGQTTVCPWVATAVIAGEESFIGLNDRSKLFLNEHLLSSECNSFALHSKFLCFATLGHKMRFVSLSAPYREGSLDISATQAYDDTVRELERGSVIVCVCPNDIKVVLQMPRGNLEGIFPRMLSLSVVKDLLDRHEYRTVFTLMRNHRIDLNLFYDHNPQDFLSRVEDFIKQVDRVDFLNLFLSSLSDEDVTTTLFATMYTTDKTEDNPTTGVATPAPAKGTKVRSSTKVNTICDAMREALKRVDAKKYLLSILTSYVKKVPPALEEALLMIRDLRNQQPAEIMDPFAEEDGEKGHKEKNPAEEAMKYIVFLVDVNDLYNVALGMYDFDLVMMVAQHSQKDPKEYLPFLQQLQGMPKYVQRYTIDDFLGRHEKALENLSQADESYFPQCIELMKKHKLYRLAMDLFKNDQEKHKQVLCHYAKYLVFRERHHEAGLIFKQIGDLDNAVEAFKNAVSWQLMLATCQELDYSDYDLQTAAQEMADLLANLSRYREAALVYERYADDPETAIVTLIDGGCFTEALRLCYLHKRKDLIETHLQPASLEQCEKWKNKIEKKHKRFLRHKERLPIARGIMRAKMQDAETYGGPDEADEVASMVSEVSISSSVSSHMSTATGTSTSSRSAYDSVISEGGTRRRVRRPGTKRVTGKEGSPREEEWLVTTMRGLVPSDKLLSDMKELLDTLVLFGHMAEAKDLHATLAALVALINSSADMLDDSECLYVQRRKARAARKAAGLPLGEEDEEEVHTKEEPKKLIKNLEWDLSLLTE</sequence>
<dbReference type="GeneID" id="14919692"/>
<evidence type="ECO:0000259" key="11">
    <source>
        <dbReference type="Pfam" id="PF23925"/>
    </source>
</evidence>
<protein>
    <recommendedName>
        <fullName evidence="5 6">Elongator complex protein 1</fullName>
    </recommendedName>
</protein>
<dbReference type="GO" id="GO:0005829">
    <property type="term" value="C:cytosol"/>
    <property type="evidence" value="ECO:0007669"/>
    <property type="project" value="TreeGrafter"/>
</dbReference>
<dbReference type="InterPro" id="IPR056165">
    <property type="entry name" value="Beta-prop_ELP1_2nd"/>
</dbReference>
<dbReference type="GO" id="GO:0005634">
    <property type="term" value="C:nucleus"/>
    <property type="evidence" value="ECO:0007669"/>
    <property type="project" value="UniProtKB-SubCell"/>
</dbReference>
<comment type="pathway">
    <text evidence="1">tRNA modification; 5-methoxycarbonylmethyl-2-thiouridine-tRNA biosynthesis.</text>
</comment>
<dbReference type="GO" id="GO:0033588">
    <property type="term" value="C:elongator holoenzyme complex"/>
    <property type="evidence" value="ECO:0007669"/>
    <property type="project" value="InterPro"/>
</dbReference>
<feature type="domain" description="ELP1 N-terminal second beta-propeller" evidence="9">
    <location>
        <begin position="355"/>
        <end position="641"/>
    </location>
</feature>
<dbReference type="KEGG" id="acan:ACA1_036960"/>
<dbReference type="RefSeq" id="XP_004340921.1">
    <property type="nucleotide sequence ID" value="XM_004340873.1"/>
</dbReference>
<feature type="domain" description="ELP1 TPR" evidence="10">
    <location>
        <begin position="904"/>
        <end position="1066"/>
    </location>
</feature>
<comment type="function">
    <text evidence="6">Component of the elongator complex which is required for multiple tRNA modifications, including mcm5U (5-methoxycarbonylmethyl uridine), mcm5s2U (5-methoxycarbonylmethyl-2-thiouridine), and ncm5U (5-carbamoylmethyl uridine). The elongator complex catalyzes formation of carboxymethyluridine in the wobble base at position 34 in tRNAs.</text>
</comment>
<dbReference type="STRING" id="1257118.L8H0V8"/>
<feature type="domain" description="ELP1 first N-terminal beta-propeller" evidence="8">
    <location>
        <begin position="159"/>
        <end position="316"/>
    </location>
</feature>
<dbReference type="Proteomes" id="UP000011083">
    <property type="component" value="Unassembled WGS sequence"/>
</dbReference>
<dbReference type="InterPro" id="IPR036322">
    <property type="entry name" value="WD40_repeat_dom_sf"/>
</dbReference>
<feature type="compositionally biased region" description="Basic and acidic residues" evidence="7">
    <location>
        <begin position="1189"/>
        <end position="1198"/>
    </location>
</feature>
<dbReference type="OMA" id="WRESLYC"/>
<evidence type="ECO:0000256" key="5">
    <source>
        <dbReference type="ARBA" id="ARBA00029535"/>
    </source>
</evidence>
<evidence type="ECO:0000256" key="3">
    <source>
        <dbReference type="ARBA" id="ARBA00022490"/>
    </source>
</evidence>
<evidence type="ECO:0000259" key="8">
    <source>
        <dbReference type="Pfam" id="PF04762"/>
    </source>
</evidence>
<keyword evidence="3 6" id="KW-0963">Cytoplasm</keyword>
<comment type="similarity">
    <text evidence="2 6">Belongs to the ELP1/IKA1 family.</text>
</comment>
<dbReference type="PANTHER" id="PTHR12747">
    <property type="entry name" value="ELONGATOR COMPLEX PROTEIN 1"/>
    <property type="match status" value="1"/>
</dbReference>
<dbReference type="EMBL" id="KB007940">
    <property type="protein sequence ID" value="ELR18862.1"/>
    <property type="molecule type" value="Genomic_DNA"/>
</dbReference>
<dbReference type="Pfam" id="PF23936">
    <property type="entry name" value="HB_ELP1"/>
    <property type="match status" value="1"/>
</dbReference>
<feature type="compositionally biased region" description="Low complexity" evidence="7">
    <location>
        <begin position="1148"/>
        <end position="1165"/>
    </location>
</feature>
<keyword evidence="14" id="KW-1185">Reference proteome</keyword>
<dbReference type="OrthoDB" id="40048at2759"/>
<dbReference type="Gene3D" id="2.130.10.10">
    <property type="entry name" value="YVTN repeat-like/Quinoprotein amine dehydrogenase"/>
    <property type="match status" value="1"/>
</dbReference>
<evidence type="ECO:0000259" key="12">
    <source>
        <dbReference type="Pfam" id="PF23936"/>
    </source>
</evidence>
<evidence type="ECO:0000256" key="1">
    <source>
        <dbReference type="ARBA" id="ARBA00005043"/>
    </source>
</evidence>
<dbReference type="GO" id="GO:0000049">
    <property type="term" value="F:tRNA binding"/>
    <property type="evidence" value="ECO:0007669"/>
    <property type="project" value="TreeGrafter"/>
</dbReference>
<dbReference type="VEuPathDB" id="AmoebaDB:ACA1_036960"/>
<keyword evidence="6" id="KW-0539">Nucleus</keyword>
<dbReference type="UniPathway" id="UPA00988"/>
<evidence type="ECO:0000256" key="4">
    <source>
        <dbReference type="ARBA" id="ARBA00022694"/>
    </source>
</evidence>
<accession>L8H0V8</accession>
<dbReference type="InterPro" id="IPR006849">
    <property type="entry name" value="Elp1"/>
</dbReference>
<evidence type="ECO:0000256" key="2">
    <source>
        <dbReference type="ARBA" id="ARBA00006086"/>
    </source>
</evidence>
<dbReference type="Pfam" id="PF04762">
    <property type="entry name" value="Beta-prop_ELP1_1st"/>
    <property type="match status" value="2"/>
</dbReference>
<feature type="region of interest" description="Disordered" evidence="7">
    <location>
        <begin position="1148"/>
        <end position="1198"/>
    </location>
</feature>
<dbReference type="InterPro" id="IPR015943">
    <property type="entry name" value="WD40/YVTN_repeat-like_dom_sf"/>
</dbReference>
<evidence type="ECO:0000259" key="10">
    <source>
        <dbReference type="Pfam" id="PF23878"/>
    </source>
</evidence>
<proteinExistence type="inferred from homology"/>
<organism evidence="13 14">
    <name type="scientific">Acanthamoeba castellanii (strain ATCC 30010 / Neff)</name>
    <dbReference type="NCBI Taxonomy" id="1257118"/>
    <lineage>
        <taxon>Eukaryota</taxon>
        <taxon>Amoebozoa</taxon>
        <taxon>Discosea</taxon>
        <taxon>Longamoebia</taxon>
        <taxon>Centramoebida</taxon>
        <taxon>Acanthamoebidae</taxon>
        <taxon>Acanthamoeba</taxon>
    </lineage>
</organism>
<feature type="domain" description="ELP1 first N-terminal beta-propeller" evidence="8">
    <location>
        <begin position="1"/>
        <end position="151"/>
    </location>
</feature>
<evidence type="ECO:0000313" key="13">
    <source>
        <dbReference type="EMBL" id="ELR18862.1"/>
    </source>
</evidence>
<dbReference type="SUPFAM" id="SSF50978">
    <property type="entry name" value="WD40 repeat-like"/>
    <property type="match status" value="2"/>
</dbReference>
<evidence type="ECO:0000313" key="14">
    <source>
        <dbReference type="Proteomes" id="UP000011083"/>
    </source>
</evidence>
<dbReference type="Pfam" id="PF23797">
    <property type="entry name" value="Beta-prop_ELP1_2nd"/>
    <property type="match status" value="1"/>
</dbReference>
<dbReference type="Pfam" id="PF23925">
    <property type="entry name" value="A-sol_ELP1"/>
    <property type="match status" value="1"/>
</dbReference>
<dbReference type="PIRSF" id="PIRSF017233">
    <property type="entry name" value="IKAP"/>
    <property type="match status" value="1"/>
</dbReference>
<dbReference type="GO" id="GO:0002926">
    <property type="term" value="P:tRNA wobble base 5-methoxycarbonylmethyl-2-thiouridinylation"/>
    <property type="evidence" value="ECO:0007669"/>
    <property type="project" value="TreeGrafter"/>
</dbReference>
<dbReference type="InterPro" id="IPR056169">
    <property type="entry name" value="HB_ELP1"/>
</dbReference>
<name>L8H0V8_ACACF</name>
<evidence type="ECO:0000256" key="7">
    <source>
        <dbReference type="SAM" id="MobiDB-lite"/>
    </source>
</evidence>
<dbReference type="InterPro" id="IPR056164">
    <property type="entry name" value="Beta-prop_ELP1_1st"/>
</dbReference>
<feature type="domain" description="ELP1 alpha-solenoid" evidence="11">
    <location>
        <begin position="665"/>
        <end position="896"/>
    </location>
</feature>
<dbReference type="InterPro" id="IPR056166">
    <property type="entry name" value="TPR_ELP1"/>
</dbReference>
<feature type="domain" description="ELP1 three-helical bundle" evidence="12">
    <location>
        <begin position="1075"/>
        <end position="1252"/>
    </location>
</feature>
<dbReference type="PANTHER" id="PTHR12747:SF0">
    <property type="entry name" value="ELONGATOR COMPLEX PROTEIN 1"/>
    <property type="match status" value="1"/>
</dbReference>
<evidence type="ECO:0000256" key="6">
    <source>
        <dbReference type="PIRNR" id="PIRNR017233"/>
    </source>
</evidence>
<reference evidence="13 14" key="1">
    <citation type="journal article" date="2013" name="Genome Biol.">
        <title>Genome of Acanthamoeba castellanii highlights extensive lateral gene transfer and early evolution of tyrosine kinase signaling.</title>
        <authorList>
            <person name="Clarke M."/>
            <person name="Lohan A.J."/>
            <person name="Liu B."/>
            <person name="Lagkouvardos I."/>
            <person name="Roy S."/>
            <person name="Zafar N."/>
            <person name="Bertelli C."/>
            <person name="Schilde C."/>
            <person name="Kianianmomeni A."/>
            <person name="Burglin T.R."/>
            <person name="Frech C."/>
            <person name="Turcotte B."/>
            <person name="Kopec K.O."/>
            <person name="Synnott J.M."/>
            <person name="Choo C."/>
            <person name="Paponov I."/>
            <person name="Finkler A."/>
            <person name="Soon Heng Tan C."/>
            <person name="Hutchins A.P."/>
            <person name="Weinmeier T."/>
            <person name="Rattei T."/>
            <person name="Chu J.S."/>
            <person name="Gimenez G."/>
            <person name="Irimia M."/>
            <person name="Rigden D.J."/>
            <person name="Fitzpatrick D.A."/>
            <person name="Lorenzo-Morales J."/>
            <person name="Bateman A."/>
            <person name="Chiu C.H."/>
            <person name="Tang P."/>
            <person name="Hegemann P."/>
            <person name="Fromm H."/>
            <person name="Raoult D."/>
            <person name="Greub G."/>
            <person name="Miranda-Saavedra D."/>
            <person name="Chen N."/>
            <person name="Nash P."/>
            <person name="Ginger M.L."/>
            <person name="Horn M."/>
            <person name="Schaap P."/>
            <person name="Caler L."/>
            <person name="Loftus B."/>
        </authorList>
    </citation>
    <scope>NUCLEOTIDE SEQUENCE [LARGE SCALE GENOMIC DNA]</scope>
    <source>
        <strain evidence="13 14">Neff</strain>
    </source>
</reference>
<comment type="subcellular location">
    <subcellularLocation>
        <location evidence="6">Cytoplasm</location>
    </subcellularLocation>
    <subcellularLocation>
        <location evidence="6">Nucleus</location>
    </subcellularLocation>
</comment>
<dbReference type="InterPro" id="IPR056167">
    <property type="entry name" value="A-sol_ELP1"/>
</dbReference>
<evidence type="ECO:0000259" key="9">
    <source>
        <dbReference type="Pfam" id="PF23797"/>
    </source>
</evidence>
<dbReference type="Pfam" id="PF23878">
    <property type="entry name" value="TPR_ELP1"/>
    <property type="match status" value="1"/>
</dbReference>